<dbReference type="InterPro" id="IPR036691">
    <property type="entry name" value="Endo/exonu/phosph_ase_sf"/>
</dbReference>
<dbReference type="Gene3D" id="3.60.10.10">
    <property type="entry name" value="Endonuclease/exonuclease/phosphatase"/>
    <property type="match status" value="1"/>
</dbReference>
<keyword evidence="3" id="KW-0255">Endonuclease</keyword>
<feature type="transmembrane region" description="Helical" evidence="1">
    <location>
        <begin position="75"/>
        <end position="93"/>
    </location>
</feature>
<dbReference type="Pfam" id="PF03372">
    <property type="entry name" value="Exo_endo_phos"/>
    <property type="match status" value="1"/>
</dbReference>
<keyword evidence="1" id="KW-0812">Transmembrane</keyword>
<evidence type="ECO:0000256" key="1">
    <source>
        <dbReference type="SAM" id="Phobius"/>
    </source>
</evidence>
<feature type="domain" description="Endonuclease/exonuclease/phosphatase" evidence="2">
    <location>
        <begin position="109"/>
        <end position="309"/>
    </location>
</feature>
<dbReference type="EMBL" id="CP136920">
    <property type="protein sequence ID" value="WOO41911.1"/>
    <property type="molecule type" value="Genomic_DNA"/>
</dbReference>
<feature type="transmembrane region" description="Helical" evidence="1">
    <location>
        <begin position="21"/>
        <end position="40"/>
    </location>
</feature>
<dbReference type="GO" id="GO:0006506">
    <property type="term" value="P:GPI anchor biosynthetic process"/>
    <property type="evidence" value="ECO:0007669"/>
    <property type="project" value="TreeGrafter"/>
</dbReference>
<keyword evidence="3" id="KW-0378">Hydrolase</keyword>
<dbReference type="Proteomes" id="UP001304300">
    <property type="component" value="Chromosome"/>
</dbReference>
<dbReference type="InterPro" id="IPR005135">
    <property type="entry name" value="Endo/exonuclease/phosphatase"/>
</dbReference>
<name>A0AAQ3QU07_9BACT</name>
<reference evidence="3 4" key="1">
    <citation type="submission" date="2023-10" db="EMBL/GenBank/DDBJ databases">
        <title>Rubellicoccus peritrichatus gen. nov., sp. nov., isolated from an algae of coral reef tank.</title>
        <authorList>
            <person name="Luo J."/>
        </authorList>
    </citation>
    <scope>NUCLEOTIDE SEQUENCE [LARGE SCALE GENOMIC DNA]</scope>
    <source>
        <strain evidence="3 4">CR14</strain>
    </source>
</reference>
<evidence type="ECO:0000259" key="2">
    <source>
        <dbReference type="Pfam" id="PF03372"/>
    </source>
</evidence>
<gene>
    <name evidence="3" type="ORF">RZN69_02340</name>
</gene>
<accession>A0AAQ3QU07</accession>
<keyword evidence="3" id="KW-0540">Nuclease</keyword>
<dbReference type="PANTHER" id="PTHR14859:SF1">
    <property type="entry name" value="PGAP2-INTERACTING PROTEIN"/>
    <property type="match status" value="1"/>
</dbReference>
<sequence>MELEETKARKSHWLWRAIKTLFWIIVLLIVTGFSVVGYWGETNWHLDTLSHFRLQYFAAAAGLFLLLLFFRRWVLLCFATALLAFNAWTVFSIPDFRELDGLPVYRAVSINVYSGNPHINLVIDFIKKEKPDFVALIEIKGTWRPALEALKADYPYQEVKIWGHDFGYCLLSRYPFTDRKFGYVATGSLVREIETPSGRFVLLQAHPLSPTNEKAWKWRNQTFESLAKFAKTIDEPILLLGDMNCTPWSPNFQKFTEESGLHTPNVRWLPRRTWPNAQPFLWIPIDHFFLSDGLVAVDERVGSSVGSDHYPIVLDFAFEAKD</sequence>
<proteinExistence type="predicted"/>
<keyword evidence="1" id="KW-0472">Membrane</keyword>
<dbReference type="KEGG" id="puo:RZN69_02340"/>
<dbReference type="PANTHER" id="PTHR14859">
    <property type="entry name" value="CALCOFLUOR WHITE HYPERSENSITIVE PROTEIN PRECURSOR"/>
    <property type="match status" value="1"/>
</dbReference>
<dbReference type="GO" id="GO:0004519">
    <property type="term" value="F:endonuclease activity"/>
    <property type="evidence" value="ECO:0007669"/>
    <property type="project" value="UniProtKB-KW"/>
</dbReference>
<feature type="transmembrane region" description="Helical" evidence="1">
    <location>
        <begin position="52"/>
        <end position="70"/>
    </location>
</feature>
<dbReference type="RefSeq" id="WP_317834395.1">
    <property type="nucleotide sequence ID" value="NZ_CP136920.1"/>
</dbReference>
<dbReference type="AlphaFoldDB" id="A0AAQ3QU07"/>
<organism evidence="3 4">
    <name type="scientific">Rubellicoccus peritrichatus</name>
    <dbReference type="NCBI Taxonomy" id="3080537"/>
    <lineage>
        <taxon>Bacteria</taxon>
        <taxon>Pseudomonadati</taxon>
        <taxon>Verrucomicrobiota</taxon>
        <taxon>Opitutia</taxon>
        <taxon>Puniceicoccales</taxon>
        <taxon>Cerasicoccaceae</taxon>
        <taxon>Rubellicoccus</taxon>
    </lineage>
</organism>
<evidence type="ECO:0000313" key="3">
    <source>
        <dbReference type="EMBL" id="WOO41911.1"/>
    </source>
</evidence>
<protein>
    <submittedName>
        <fullName evidence="3">Endonuclease/exonuclease/phosphatase family protein</fullName>
    </submittedName>
</protein>
<dbReference type="InterPro" id="IPR051916">
    <property type="entry name" value="GPI-anchor_lipid_remodeler"/>
</dbReference>
<dbReference type="GO" id="GO:0016020">
    <property type="term" value="C:membrane"/>
    <property type="evidence" value="ECO:0007669"/>
    <property type="project" value="GOC"/>
</dbReference>
<evidence type="ECO:0000313" key="4">
    <source>
        <dbReference type="Proteomes" id="UP001304300"/>
    </source>
</evidence>
<keyword evidence="4" id="KW-1185">Reference proteome</keyword>
<dbReference type="SUPFAM" id="SSF56219">
    <property type="entry name" value="DNase I-like"/>
    <property type="match status" value="1"/>
</dbReference>
<keyword evidence="1" id="KW-1133">Transmembrane helix</keyword>